<evidence type="ECO:0000256" key="1">
    <source>
        <dbReference type="SAM" id="SignalP"/>
    </source>
</evidence>
<dbReference type="InterPro" id="IPR002350">
    <property type="entry name" value="Kazal_dom"/>
</dbReference>
<sequence length="79" mass="8297">MLFVLSVVVCLFVGSLAAPPVHDSALCTSINNVDCSTFDTVVVCGSDGHTYQNSCEFAKGTCHQHGQGHHLSATHYGAC</sequence>
<dbReference type="SUPFAM" id="SSF100895">
    <property type="entry name" value="Kazal-type serine protease inhibitors"/>
    <property type="match status" value="1"/>
</dbReference>
<evidence type="ECO:0000313" key="4">
    <source>
        <dbReference type="RefSeq" id="XP_022332585.1"/>
    </source>
</evidence>
<gene>
    <name evidence="4" type="primary">LOC111130143</name>
</gene>
<dbReference type="CDD" id="cd00104">
    <property type="entry name" value="KAZAL_FS"/>
    <property type="match status" value="1"/>
</dbReference>
<proteinExistence type="predicted"/>
<protein>
    <submittedName>
        <fullName evidence="4">Ovomucoid-like</fullName>
    </submittedName>
</protein>
<dbReference type="Gene3D" id="3.30.60.30">
    <property type="match status" value="1"/>
</dbReference>
<evidence type="ECO:0000313" key="3">
    <source>
        <dbReference type="Proteomes" id="UP000694844"/>
    </source>
</evidence>
<dbReference type="PROSITE" id="PS51465">
    <property type="entry name" value="KAZAL_2"/>
    <property type="match status" value="1"/>
</dbReference>
<dbReference type="GeneID" id="111130143"/>
<dbReference type="Pfam" id="PF00050">
    <property type="entry name" value="Kazal_1"/>
    <property type="match status" value="1"/>
</dbReference>
<dbReference type="KEGG" id="cvn:111130143"/>
<name>A0A8B8DXD1_CRAVI</name>
<dbReference type="OrthoDB" id="328123at2759"/>
<feature type="signal peptide" evidence="1">
    <location>
        <begin position="1"/>
        <end position="17"/>
    </location>
</feature>
<evidence type="ECO:0000259" key="2">
    <source>
        <dbReference type="PROSITE" id="PS51465"/>
    </source>
</evidence>
<dbReference type="RefSeq" id="XP_022332585.1">
    <property type="nucleotide sequence ID" value="XM_022476877.1"/>
</dbReference>
<keyword evidence="3" id="KW-1185">Reference proteome</keyword>
<feature type="chain" id="PRO_5034168430" evidence="1">
    <location>
        <begin position="18"/>
        <end position="79"/>
    </location>
</feature>
<reference evidence="4" key="1">
    <citation type="submission" date="2025-08" db="UniProtKB">
        <authorList>
            <consortium name="RefSeq"/>
        </authorList>
    </citation>
    <scope>IDENTIFICATION</scope>
    <source>
        <tissue evidence="4">Whole sample</tissue>
    </source>
</reference>
<keyword evidence="1" id="KW-0732">Signal</keyword>
<dbReference type="Proteomes" id="UP000694844">
    <property type="component" value="Chromosome 4"/>
</dbReference>
<organism evidence="3 4">
    <name type="scientific">Crassostrea virginica</name>
    <name type="common">Eastern oyster</name>
    <dbReference type="NCBI Taxonomy" id="6565"/>
    <lineage>
        <taxon>Eukaryota</taxon>
        <taxon>Metazoa</taxon>
        <taxon>Spiralia</taxon>
        <taxon>Lophotrochozoa</taxon>
        <taxon>Mollusca</taxon>
        <taxon>Bivalvia</taxon>
        <taxon>Autobranchia</taxon>
        <taxon>Pteriomorphia</taxon>
        <taxon>Ostreida</taxon>
        <taxon>Ostreoidea</taxon>
        <taxon>Ostreidae</taxon>
        <taxon>Crassostrea</taxon>
    </lineage>
</organism>
<dbReference type="AlphaFoldDB" id="A0A8B8DXD1"/>
<dbReference type="SMART" id="SM00280">
    <property type="entry name" value="KAZAL"/>
    <property type="match status" value="1"/>
</dbReference>
<dbReference type="InterPro" id="IPR036058">
    <property type="entry name" value="Kazal_dom_sf"/>
</dbReference>
<accession>A0A8B8DXD1</accession>
<feature type="domain" description="Kazal-like" evidence="2">
    <location>
        <begin position="21"/>
        <end position="79"/>
    </location>
</feature>